<dbReference type="GO" id="GO:0003676">
    <property type="term" value="F:nucleic acid binding"/>
    <property type="evidence" value="ECO:0007669"/>
    <property type="project" value="InterPro"/>
</dbReference>
<dbReference type="Proteomes" id="UP000467840">
    <property type="component" value="Chromosome 9"/>
</dbReference>
<comment type="caution">
    <text evidence="3">The sequence shown here is derived from an EMBL/GenBank/DDBJ whole genome shotgun (WGS) entry which is preliminary data.</text>
</comment>
<organism evidence="3 4">
    <name type="scientific">Hevea brasiliensis</name>
    <name type="common">Para rubber tree</name>
    <name type="synonym">Siphonia brasiliensis</name>
    <dbReference type="NCBI Taxonomy" id="3981"/>
    <lineage>
        <taxon>Eukaryota</taxon>
        <taxon>Viridiplantae</taxon>
        <taxon>Streptophyta</taxon>
        <taxon>Embryophyta</taxon>
        <taxon>Tracheophyta</taxon>
        <taxon>Spermatophyta</taxon>
        <taxon>Magnoliopsida</taxon>
        <taxon>eudicotyledons</taxon>
        <taxon>Gunneridae</taxon>
        <taxon>Pentapetalae</taxon>
        <taxon>rosids</taxon>
        <taxon>fabids</taxon>
        <taxon>Malpighiales</taxon>
        <taxon>Euphorbiaceae</taxon>
        <taxon>Crotonoideae</taxon>
        <taxon>Micrandreae</taxon>
        <taxon>Hevea</taxon>
    </lineage>
</organism>
<evidence type="ECO:0000313" key="3">
    <source>
        <dbReference type="EMBL" id="KAF2308148.1"/>
    </source>
</evidence>
<dbReference type="PANTHER" id="PTHR37250">
    <property type="entry name" value="OS05G0496000 PROTEIN"/>
    <property type="match status" value="1"/>
</dbReference>
<sequence>MPSPQGTVIQLGVAFGDNCGLVLAAAVKHICGSWEPAISEAMAISYRLRLALDLILRRLLVESDCLHMAIQLLQSKDCPHTGLGFVSQDCLELMQNADDNSKMNEATKSNHADAKDVPRPVPSSPGVKKHINKVEGKDEKIVSQNVPTDEDKSGKINMEASLTTDDVIRAGGFGARDDISSFLPVASDSTDFEATILDARNYEEPLGEICRHGLGWREPAEGK</sequence>
<dbReference type="EMBL" id="JAAGAX010000008">
    <property type="protein sequence ID" value="KAF2308148.1"/>
    <property type="molecule type" value="Genomic_DNA"/>
</dbReference>
<evidence type="ECO:0000256" key="1">
    <source>
        <dbReference type="SAM" id="MobiDB-lite"/>
    </source>
</evidence>
<feature type="compositionally biased region" description="Basic and acidic residues" evidence="1">
    <location>
        <begin position="108"/>
        <end position="118"/>
    </location>
</feature>
<dbReference type="PANTHER" id="PTHR37250:SF1">
    <property type="entry name" value="OS05G0496000 PROTEIN"/>
    <property type="match status" value="1"/>
</dbReference>
<dbReference type="InterPro" id="IPR002156">
    <property type="entry name" value="RNaseH_domain"/>
</dbReference>
<dbReference type="Pfam" id="PF13456">
    <property type="entry name" value="RVT_3"/>
    <property type="match status" value="1"/>
</dbReference>
<accession>A0A6A6M6I5</accession>
<keyword evidence="4" id="KW-1185">Reference proteome</keyword>
<proteinExistence type="predicted"/>
<feature type="region of interest" description="Disordered" evidence="1">
    <location>
        <begin position="102"/>
        <end position="128"/>
    </location>
</feature>
<feature type="domain" description="RNase H type-1" evidence="2">
    <location>
        <begin position="11"/>
        <end position="96"/>
    </location>
</feature>
<name>A0A6A6M6I5_HEVBR</name>
<dbReference type="AlphaFoldDB" id="A0A6A6M6I5"/>
<dbReference type="GO" id="GO:0004523">
    <property type="term" value="F:RNA-DNA hybrid ribonuclease activity"/>
    <property type="evidence" value="ECO:0007669"/>
    <property type="project" value="InterPro"/>
</dbReference>
<gene>
    <name evidence="3" type="ORF">GH714_035846</name>
</gene>
<reference evidence="3 4" key="1">
    <citation type="journal article" date="2020" name="Mol. Plant">
        <title>The Chromosome-Based Rubber Tree Genome Provides New Insights into Spurge Genome Evolution and Rubber Biosynthesis.</title>
        <authorList>
            <person name="Liu J."/>
            <person name="Shi C."/>
            <person name="Shi C.C."/>
            <person name="Li W."/>
            <person name="Zhang Q.J."/>
            <person name="Zhang Y."/>
            <person name="Li K."/>
            <person name="Lu H.F."/>
            <person name="Shi C."/>
            <person name="Zhu S.T."/>
            <person name="Xiao Z.Y."/>
            <person name="Nan H."/>
            <person name="Yue Y."/>
            <person name="Zhu X.G."/>
            <person name="Wu Y."/>
            <person name="Hong X.N."/>
            <person name="Fan G.Y."/>
            <person name="Tong Y."/>
            <person name="Zhang D."/>
            <person name="Mao C.L."/>
            <person name="Liu Y.L."/>
            <person name="Hao S.J."/>
            <person name="Liu W.Q."/>
            <person name="Lv M.Q."/>
            <person name="Zhang H.B."/>
            <person name="Liu Y."/>
            <person name="Hu-Tang G.R."/>
            <person name="Wang J.P."/>
            <person name="Wang J.H."/>
            <person name="Sun Y.H."/>
            <person name="Ni S.B."/>
            <person name="Chen W.B."/>
            <person name="Zhang X.C."/>
            <person name="Jiao Y.N."/>
            <person name="Eichler E.E."/>
            <person name="Li G.H."/>
            <person name="Liu X."/>
            <person name="Gao L.Z."/>
        </authorList>
    </citation>
    <scope>NUCLEOTIDE SEQUENCE [LARGE SCALE GENOMIC DNA]</scope>
    <source>
        <strain evidence="4">cv. GT1</strain>
        <tissue evidence="3">Leaf</tissue>
    </source>
</reference>
<protein>
    <recommendedName>
        <fullName evidence="2">RNase H type-1 domain-containing protein</fullName>
    </recommendedName>
</protein>
<evidence type="ECO:0000259" key="2">
    <source>
        <dbReference type="Pfam" id="PF13456"/>
    </source>
</evidence>
<evidence type="ECO:0000313" key="4">
    <source>
        <dbReference type="Proteomes" id="UP000467840"/>
    </source>
</evidence>